<evidence type="ECO:0000313" key="5">
    <source>
        <dbReference type="EMBL" id="KAE9536542.1"/>
    </source>
</evidence>
<keyword evidence="2" id="KW-0863">Zinc-finger</keyword>
<proteinExistence type="predicted"/>
<name>A0A6G0TPF7_APHGL</name>
<evidence type="ECO:0000256" key="3">
    <source>
        <dbReference type="ARBA" id="ARBA00022833"/>
    </source>
</evidence>
<keyword evidence="6" id="KW-1185">Reference proteome</keyword>
<evidence type="ECO:0000313" key="6">
    <source>
        <dbReference type="Proteomes" id="UP000475862"/>
    </source>
</evidence>
<evidence type="ECO:0000256" key="2">
    <source>
        <dbReference type="ARBA" id="ARBA00022771"/>
    </source>
</evidence>
<protein>
    <recommendedName>
        <fullName evidence="4">FLYWCH-type domain-containing protein</fullName>
    </recommendedName>
</protein>
<dbReference type="EMBL" id="VYZN01000023">
    <property type="protein sequence ID" value="KAE9536542.1"/>
    <property type="molecule type" value="Genomic_DNA"/>
</dbReference>
<gene>
    <name evidence="5" type="ORF">AGLY_007331</name>
</gene>
<evidence type="ECO:0000259" key="4">
    <source>
        <dbReference type="Pfam" id="PF04500"/>
    </source>
</evidence>
<dbReference type="Gene3D" id="2.20.25.240">
    <property type="match status" value="1"/>
</dbReference>
<feature type="domain" description="FLYWCH-type" evidence="4">
    <location>
        <begin position="10"/>
        <end position="56"/>
    </location>
</feature>
<organism evidence="5 6">
    <name type="scientific">Aphis glycines</name>
    <name type="common">Soybean aphid</name>
    <dbReference type="NCBI Taxonomy" id="307491"/>
    <lineage>
        <taxon>Eukaryota</taxon>
        <taxon>Metazoa</taxon>
        <taxon>Ecdysozoa</taxon>
        <taxon>Arthropoda</taxon>
        <taxon>Hexapoda</taxon>
        <taxon>Insecta</taxon>
        <taxon>Pterygota</taxon>
        <taxon>Neoptera</taxon>
        <taxon>Paraneoptera</taxon>
        <taxon>Hemiptera</taxon>
        <taxon>Sternorrhyncha</taxon>
        <taxon>Aphidomorpha</taxon>
        <taxon>Aphidoidea</taxon>
        <taxon>Aphididae</taxon>
        <taxon>Aphidini</taxon>
        <taxon>Aphis</taxon>
        <taxon>Aphis</taxon>
    </lineage>
</organism>
<keyword evidence="1" id="KW-0479">Metal-binding</keyword>
<accession>A0A6G0TPF7</accession>
<dbReference type="GO" id="GO:0008270">
    <property type="term" value="F:zinc ion binding"/>
    <property type="evidence" value="ECO:0007669"/>
    <property type="project" value="UniProtKB-KW"/>
</dbReference>
<reference evidence="5 6" key="1">
    <citation type="submission" date="2019-08" db="EMBL/GenBank/DDBJ databases">
        <title>The genome of the soybean aphid Biotype 1, its phylome, world population structure and adaptation to the North American continent.</title>
        <authorList>
            <person name="Giordano R."/>
            <person name="Donthu R.K."/>
            <person name="Hernandez A.G."/>
            <person name="Wright C.L."/>
            <person name="Zimin A.V."/>
        </authorList>
    </citation>
    <scope>NUCLEOTIDE SEQUENCE [LARGE SCALE GENOMIC DNA]</scope>
    <source>
        <tissue evidence="5">Whole aphids</tissue>
    </source>
</reference>
<sequence length="183" mass="20944">MAEIKILSETKLICGGFIYVRSKLPVNGKTYWECQKLRKKECKARVIIAFNIFENKNYFVRESTLDDHAHVPNQEECEAEIIKYSLKRKAEDQPKDEKVFGFIQNKFQVFAILTNFTSSLTLNNVSSIKLLAKITKKHSASAERASLLLFCHLGLTMLVDRRVQTNLSVLSKLNDSRIDSSVL</sequence>
<dbReference type="Proteomes" id="UP000475862">
    <property type="component" value="Unassembled WGS sequence"/>
</dbReference>
<keyword evidence="3" id="KW-0862">Zinc</keyword>
<dbReference type="AlphaFoldDB" id="A0A6G0TPF7"/>
<dbReference type="InterPro" id="IPR007588">
    <property type="entry name" value="Znf_FLYWCH"/>
</dbReference>
<comment type="caution">
    <text evidence="5">The sequence shown here is derived from an EMBL/GenBank/DDBJ whole genome shotgun (WGS) entry which is preliminary data.</text>
</comment>
<evidence type="ECO:0000256" key="1">
    <source>
        <dbReference type="ARBA" id="ARBA00022723"/>
    </source>
</evidence>
<dbReference type="OrthoDB" id="7788516at2759"/>
<dbReference type="Pfam" id="PF04500">
    <property type="entry name" value="FLYWCH"/>
    <property type="match status" value="1"/>
</dbReference>